<dbReference type="RefSeq" id="XP_002783582.1">
    <property type="nucleotide sequence ID" value="XM_002783536.1"/>
</dbReference>
<dbReference type="EMBL" id="GG673606">
    <property type="protein sequence ID" value="EER15378.1"/>
    <property type="molecule type" value="Genomic_DNA"/>
</dbReference>
<feature type="compositionally biased region" description="Acidic residues" evidence="1">
    <location>
        <begin position="58"/>
        <end position="70"/>
    </location>
</feature>
<feature type="compositionally biased region" description="Basic and acidic residues" evidence="1">
    <location>
        <begin position="71"/>
        <end position="107"/>
    </location>
</feature>
<keyword evidence="3" id="KW-1185">Reference proteome</keyword>
<organism evidence="3">
    <name type="scientific">Perkinsus marinus (strain ATCC 50983 / TXsc)</name>
    <dbReference type="NCBI Taxonomy" id="423536"/>
    <lineage>
        <taxon>Eukaryota</taxon>
        <taxon>Sar</taxon>
        <taxon>Alveolata</taxon>
        <taxon>Perkinsozoa</taxon>
        <taxon>Perkinsea</taxon>
        <taxon>Perkinsida</taxon>
        <taxon>Perkinsidae</taxon>
        <taxon>Perkinsus</taxon>
    </lineage>
</organism>
<protein>
    <submittedName>
        <fullName evidence="2">Uncharacterized protein</fullName>
    </submittedName>
</protein>
<feature type="region of interest" description="Disordered" evidence="1">
    <location>
        <begin position="208"/>
        <end position="247"/>
    </location>
</feature>
<dbReference type="AlphaFoldDB" id="C5KJP4"/>
<evidence type="ECO:0000256" key="1">
    <source>
        <dbReference type="SAM" id="MobiDB-lite"/>
    </source>
</evidence>
<reference evidence="2 3" key="1">
    <citation type="submission" date="2008-07" db="EMBL/GenBank/DDBJ databases">
        <authorList>
            <person name="El-Sayed N."/>
            <person name="Caler E."/>
            <person name="Inman J."/>
            <person name="Amedeo P."/>
            <person name="Hass B."/>
            <person name="Wortman J."/>
        </authorList>
    </citation>
    <scope>NUCLEOTIDE SEQUENCE [LARGE SCALE GENOMIC DNA]</scope>
    <source>
        <strain evidence="3">ATCC 50983 / TXsc</strain>
    </source>
</reference>
<sequence length="247" mass="27683">MVKPGSDIERLLPIHIASLECLNCAHVHTTKETSGLGGTEVLGAGHEDGDHVYFDEKNDVDDDEHEDSVEETPKEPVKGTPSKEDNELPEDDRKSKANDQPIEKKPASDPLSLRMLDDEAEAGERQSNLLSLAGSFINRAYMRLGFLGILRSYELQIEKQLNVLNAVTEQIIAQGKAWMDELKTFPEMQNEVIARHKDSLENVRERFERVMPRSGSEAVPDEKTDEATEEGDTQDMPGHDMDVDEDE</sequence>
<dbReference type="OrthoDB" id="476315at2759"/>
<name>C5KJP4_PERM5</name>
<evidence type="ECO:0000313" key="2">
    <source>
        <dbReference type="EMBL" id="EER15378.1"/>
    </source>
</evidence>
<dbReference type="InParanoid" id="C5KJP4"/>
<feature type="region of interest" description="Disordered" evidence="1">
    <location>
        <begin position="31"/>
        <end position="113"/>
    </location>
</feature>
<proteinExistence type="predicted"/>
<dbReference type="GeneID" id="9046117"/>
<gene>
    <name evidence="2" type="ORF">Pmar_PMAR001431</name>
</gene>
<dbReference type="Proteomes" id="UP000007800">
    <property type="component" value="Unassembled WGS sequence"/>
</dbReference>
<feature type="compositionally biased region" description="Basic and acidic residues" evidence="1">
    <location>
        <begin position="45"/>
        <end position="57"/>
    </location>
</feature>
<accession>C5KJP4</accession>
<evidence type="ECO:0000313" key="3">
    <source>
        <dbReference type="Proteomes" id="UP000007800"/>
    </source>
</evidence>